<dbReference type="AlphaFoldDB" id="A0A839ACB1"/>
<reference evidence="2 3" key="1">
    <citation type="submission" date="2020-07" db="EMBL/GenBank/DDBJ databases">
        <title>Stappia sp., F7233, whole genome shotgun sequencing project.</title>
        <authorList>
            <person name="Jiang S."/>
            <person name="Liu Z.W."/>
            <person name="Du Z.J."/>
        </authorList>
    </citation>
    <scope>NUCLEOTIDE SEQUENCE [LARGE SCALE GENOMIC DNA]</scope>
    <source>
        <strain evidence="2 3">F7233</strain>
    </source>
</reference>
<accession>A0A839ACB1</accession>
<keyword evidence="1" id="KW-0812">Transmembrane</keyword>
<feature type="transmembrane region" description="Helical" evidence="1">
    <location>
        <begin position="100"/>
        <end position="122"/>
    </location>
</feature>
<dbReference type="InterPro" id="IPR018688">
    <property type="entry name" value="PpoB2-like"/>
</dbReference>
<organism evidence="2 3">
    <name type="scientific">Stappia albiluteola</name>
    <dbReference type="NCBI Taxonomy" id="2758565"/>
    <lineage>
        <taxon>Bacteria</taxon>
        <taxon>Pseudomonadati</taxon>
        <taxon>Pseudomonadota</taxon>
        <taxon>Alphaproteobacteria</taxon>
        <taxon>Hyphomicrobiales</taxon>
        <taxon>Stappiaceae</taxon>
        <taxon>Stappia</taxon>
    </lineage>
</organism>
<gene>
    <name evidence="2" type="ORF">H2509_06550</name>
</gene>
<evidence type="ECO:0000313" key="2">
    <source>
        <dbReference type="EMBL" id="MBA5776786.1"/>
    </source>
</evidence>
<name>A0A839ACB1_9HYPH</name>
<feature type="transmembrane region" description="Helical" evidence="1">
    <location>
        <begin position="143"/>
        <end position="163"/>
    </location>
</feature>
<evidence type="ECO:0000256" key="1">
    <source>
        <dbReference type="SAM" id="Phobius"/>
    </source>
</evidence>
<dbReference type="RefSeq" id="WP_182163486.1">
    <property type="nucleotide sequence ID" value="NZ_JACFXV010000043.1"/>
</dbReference>
<keyword evidence="3" id="KW-1185">Reference proteome</keyword>
<feature type="transmembrane region" description="Helical" evidence="1">
    <location>
        <begin position="242"/>
        <end position="271"/>
    </location>
</feature>
<comment type="caution">
    <text evidence="2">The sequence shown here is derived from an EMBL/GenBank/DDBJ whole genome shotgun (WGS) entry which is preliminary data.</text>
</comment>
<dbReference type="EMBL" id="JACFXV010000043">
    <property type="protein sequence ID" value="MBA5776786.1"/>
    <property type="molecule type" value="Genomic_DNA"/>
</dbReference>
<keyword evidence="1" id="KW-0472">Membrane</keyword>
<feature type="transmembrane region" description="Helical" evidence="1">
    <location>
        <begin position="183"/>
        <end position="204"/>
    </location>
</feature>
<dbReference type="Proteomes" id="UP000541109">
    <property type="component" value="Unassembled WGS sequence"/>
</dbReference>
<feature type="transmembrane region" description="Helical" evidence="1">
    <location>
        <begin position="24"/>
        <end position="46"/>
    </location>
</feature>
<sequence length="312" mass="33063">MGEARLELSRTGAPAGDVIRRTRLLVFLSVGAAALIGWIYLGLVVADMLPYMDMAALGPGMGVFNSFNLFAGLPEEARAAIAALCLPTGSEGFGMPAVSGWGAVDLALVFLMWVMMTLAMMLPSASPMIATYAELAEDRGTSVNRTFNVLAVCAGYLTMWTAYSTVATLAQWGLTEARALSPMMAPATTILAGTTLLAAGLYQFTGAKQACLVRCQKPRAYFAVNWSDRPAGAYRLGLDQGLFCLGCCWALMSVMFAVGVMNVLWIALLGFVMAVEKIVVSRWLSPAIGVLLIAWGGLMILSSPAGQAWFAG</sequence>
<proteinExistence type="predicted"/>
<evidence type="ECO:0000313" key="3">
    <source>
        <dbReference type="Proteomes" id="UP000541109"/>
    </source>
</evidence>
<dbReference type="Pfam" id="PF09948">
    <property type="entry name" value="PpoB2"/>
    <property type="match status" value="1"/>
</dbReference>
<keyword evidence="1" id="KW-1133">Transmembrane helix</keyword>
<feature type="transmembrane region" description="Helical" evidence="1">
    <location>
        <begin position="283"/>
        <end position="301"/>
    </location>
</feature>
<protein>
    <submittedName>
        <fullName evidence="2">DUF2182 domain-containing protein</fullName>
    </submittedName>
</protein>